<dbReference type="EMBL" id="JAHRHJ020000004">
    <property type="protein sequence ID" value="KAH9319305.1"/>
    <property type="molecule type" value="Genomic_DNA"/>
</dbReference>
<accession>A0AA38GD52</accession>
<organism evidence="1 2">
    <name type="scientific">Taxus chinensis</name>
    <name type="common">Chinese yew</name>
    <name type="synonym">Taxus wallichiana var. chinensis</name>
    <dbReference type="NCBI Taxonomy" id="29808"/>
    <lineage>
        <taxon>Eukaryota</taxon>
        <taxon>Viridiplantae</taxon>
        <taxon>Streptophyta</taxon>
        <taxon>Embryophyta</taxon>
        <taxon>Tracheophyta</taxon>
        <taxon>Spermatophyta</taxon>
        <taxon>Pinopsida</taxon>
        <taxon>Pinidae</taxon>
        <taxon>Conifers II</taxon>
        <taxon>Cupressales</taxon>
        <taxon>Taxaceae</taxon>
        <taxon>Taxus</taxon>
    </lineage>
</organism>
<comment type="caution">
    <text evidence="1">The sequence shown here is derived from an EMBL/GenBank/DDBJ whole genome shotgun (WGS) entry which is preliminary data.</text>
</comment>
<reference evidence="1 2" key="1">
    <citation type="journal article" date="2021" name="Nat. Plants">
        <title>The Taxus genome provides insights into paclitaxel biosynthesis.</title>
        <authorList>
            <person name="Xiong X."/>
            <person name="Gou J."/>
            <person name="Liao Q."/>
            <person name="Li Y."/>
            <person name="Zhou Q."/>
            <person name="Bi G."/>
            <person name="Li C."/>
            <person name="Du R."/>
            <person name="Wang X."/>
            <person name="Sun T."/>
            <person name="Guo L."/>
            <person name="Liang H."/>
            <person name="Lu P."/>
            <person name="Wu Y."/>
            <person name="Zhang Z."/>
            <person name="Ro D.K."/>
            <person name="Shang Y."/>
            <person name="Huang S."/>
            <person name="Yan J."/>
        </authorList>
    </citation>
    <scope>NUCLEOTIDE SEQUENCE [LARGE SCALE GENOMIC DNA]</scope>
    <source>
        <strain evidence="1">Ta-2019</strain>
    </source>
</reference>
<sequence length="81" mass="9247">DVGLLEKIQKMEADMVQLRATDQMWDFKLVARHLVHGKALFQDTTALRRSLTSWLNCFLSLHSGLRRSGLMSLSARQSLSM</sequence>
<protein>
    <submittedName>
        <fullName evidence="1">Uncharacterized protein</fullName>
    </submittedName>
</protein>
<evidence type="ECO:0000313" key="2">
    <source>
        <dbReference type="Proteomes" id="UP000824469"/>
    </source>
</evidence>
<dbReference type="AlphaFoldDB" id="A0AA38GD52"/>
<feature type="non-terminal residue" evidence="1">
    <location>
        <position position="81"/>
    </location>
</feature>
<keyword evidence="2" id="KW-1185">Reference proteome</keyword>
<dbReference type="Proteomes" id="UP000824469">
    <property type="component" value="Unassembled WGS sequence"/>
</dbReference>
<feature type="non-terminal residue" evidence="1">
    <location>
        <position position="1"/>
    </location>
</feature>
<proteinExistence type="predicted"/>
<name>A0AA38GD52_TAXCH</name>
<evidence type="ECO:0000313" key="1">
    <source>
        <dbReference type="EMBL" id="KAH9319305.1"/>
    </source>
</evidence>
<gene>
    <name evidence="1" type="ORF">KI387_021074</name>
</gene>